<evidence type="ECO:0000256" key="1">
    <source>
        <dbReference type="SAM" id="MobiDB-lite"/>
    </source>
</evidence>
<comment type="caution">
    <text evidence="3">The sequence shown here is derived from an EMBL/GenBank/DDBJ whole genome shotgun (WGS) entry which is preliminary data.</text>
</comment>
<organism evidence="3 4">
    <name type="scientific">Chitinophaga cymbidii</name>
    <dbReference type="NCBI Taxonomy" id="1096750"/>
    <lineage>
        <taxon>Bacteria</taxon>
        <taxon>Pseudomonadati</taxon>
        <taxon>Bacteroidota</taxon>
        <taxon>Chitinophagia</taxon>
        <taxon>Chitinophagales</taxon>
        <taxon>Chitinophagaceae</taxon>
        <taxon>Chitinophaga</taxon>
    </lineage>
</organism>
<proteinExistence type="predicted"/>
<evidence type="ECO:0008006" key="5">
    <source>
        <dbReference type="Google" id="ProtNLM"/>
    </source>
</evidence>
<feature type="chain" id="PRO_5021772937" description="DUF4890 domain-containing protein" evidence="2">
    <location>
        <begin position="22"/>
        <end position="134"/>
    </location>
</feature>
<protein>
    <recommendedName>
        <fullName evidence="5">DUF4890 domain-containing protein</fullName>
    </recommendedName>
</protein>
<dbReference type="AlphaFoldDB" id="A0A512RMK0"/>
<keyword evidence="2" id="KW-0732">Signal</keyword>
<feature type="signal peptide" evidence="2">
    <location>
        <begin position="1"/>
        <end position="21"/>
    </location>
</feature>
<evidence type="ECO:0000313" key="4">
    <source>
        <dbReference type="Proteomes" id="UP000321436"/>
    </source>
</evidence>
<name>A0A512RMK0_9BACT</name>
<reference evidence="3 4" key="1">
    <citation type="submission" date="2019-07" db="EMBL/GenBank/DDBJ databases">
        <title>Whole genome shotgun sequence of Chitinophaga cymbidii NBRC 109752.</title>
        <authorList>
            <person name="Hosoyama A."/>
            <person name="Uohara A."/>
            <person name="Ohji S."/>
            <person name="Ichikawa N."/>
        </authorList>
    </citation>
    <scope>NUCLEOTIDE SEQUENCE [LARGE SCALE GENOMIC DNA]</scope>
    <source>
        <strain evidence="3 4">NBRC 109752</strain>
    </source>
</reference>
<dbReference type="EMBL" id="BKAU01000003">
    <property type="protein sequence ID" value="GEP96931.1"/>
    <property type="molecule type" value="Genomic_DNA"/>
</dbReference>
<feature type="compositionally biased region" description="Gly residues" evidence="1">
    <location>
        <begin position="121"/>
        <end position="134"/>
    </location>
</feature>
<dbReference type="Proteomes" id="UP000321436">
    <property type="component" value="Unassembled WGS sequence"/>
</dbReference>
<accession>A0A512RMK0</accession>
<dbReference type="RefSeq" id="WP_146863948.1">
    <property type="nucleotide sequence ID" value="NZ_BKAU01000003.1"/>
</dbReference>
<dbReference type="OrthoDB" id="669766at2"/>
<evidence type="ECO:0000256" key="2">
    <source>
        <dbReference type="SAM" id="SignalP"/>
    </source>
</evidence>
<sequence>MKQKIMLLLAFALALNISAFAQQGGGQRRSVEERVKATIERLTSELQLTKEQQVKLDTVFTDSFKAMQKMREDAQASGNRPDRAAFEKLNTERNEKVKGILNAEQYKKYEEQMQAMRQRGGNRGGGGGARGGGR</sequence>
<evidence type="ECO:0000313" key="3">
    <source>
        <dbReference type="EMBL" id="GEP96931.1"/>
    </source>
</evidence>
<keyword evidence="4" id="KW-1185">Reference proteome</keyword>
<feature type="region of interest" description="Disordered" evidence="1">
    <location>
        <begin position="70"/>
        <end position="91"/>
    </location>
</feature>
<feature type="region of interest" description="Disordered" evidence="1">
    <location>
        <begin position="112"/>
        <end position="134"/>
    </location>
</feature>
<gene>
    <name evidence="3" type="ORF">CCY01nite_31910</name>
</gene>